<organism evidence="1">
    <name type="scientific">viral metagenome</name>
    <dbReference type="NCBI Taxonomy" id="1070528"/>
    <lineage>
        <taxon>unclassified sequences</taxon>
        <taxon>metagenomes</taxon>
        <taxon>organismal metagenomes</taxon>
    </lineage>
</organism>
<sequence length="50" mass="5956">MIKKIEEKPDPEAFGKPTNLLKFFGDWKPSYNFKVKIHNRKQYGNSDKKN</sequence>
<dbReference type="EMBL" id="MT142991">
    <property type="protein sequence ID" value="QJA91489.1"/>
    <property type="molecule type" value="Genomic_DNA"/>
</dbReference>
<name>A0A6M3KP73_9ZZZZ</name>
<accession>A0A6M3KP73</accession>
<gene>
    <name evidence="1" type="ORF">MM415A00288_0041</name>
    <name evidence="2" type="ORF">MM415B03353_0007</name>
</gene>
<dbReference type="AlphaFoldDB" id="A0A6M3KP73"/>
<reference evidence="1" key="1">
    <citation type="submission" date="2020-03" db="EMBL/GenBank/DDBJ databases">
        <title>The deep terrestrial virosphere.</title>
        <authorList>
            <person name="Holmfeldt K."/>
            <person name="Nilsson E."/>
            <person name="Simone D."/>
            <person name="Lopez-Fernandez M."/>
            <person name="Wu X."/>
            <person name="de Brujin I."/>
            <person name="Lundin D."/>
            <person name="Andersson A."/>
            <person name="Bertilsson S."/>
            <person name="Dopson M."/>
        </authorList>
    </citation>
    <scope>NUCLEOTIDE SEQUENCE</scope>
    <source>
        <strain evidence="1">MM415A00288</strain>
        <strain evidence="2">MM415B03353</strain>
    </source>
</reference>
<evidence type="ECO:0000313" key="2">
    <source>
        <dbReference type="EMBL" id="QJA91489.1"/>
    </source>
</evidence>
<proteinExistence type="predicted"/>
<protein>
    <submittedName>
        <fullName evidence="1">Uncharacterized protein</fullName>
    </submittedName>
</protein>
<evidence type="ECO:0000313" key="1">
    <source>
        <dbReference type="EMBL" id="QJA83421.1"/>
    </source>
</evidence>
<dbReference type="EMBL" id="MT142510">
    <property type="protein sequence ID" value="QJA83421.1"/>
    <property type="molecule type" value="Genomic_DNA"/>
</dbReference>